<dbReference type="Gene3D" id="3.20.20.300">
    <property type="entry name" value="Glycoside hydrolase, family 3, N-terminal domain"/>
    <property type="match status" value="1"/>
</dbReference>
<feature type="signal peptide" evidence="7">
    <location>
        <begin position="1"/>
        <end position="29"/>
    </location>
</feature>
<dbReference type="Gene3D" id="2.60.40.10">
    <property type="entry name" value="Immunoglobulins"/>
    <property type="match status" value="1"/>
</dbReference>
<dbReference type="GO" id="GO:0048046">
    <property type="term" value="C:apoplast"/>
    <property type="evidence" value="ECO:0000318"/>
    <property type="project" value="GO_Central"/>
</dbReference>
<dbReference type="PANTHER" id="PTHR42721:SF14">
    <property type="entry name" value="BETA-D-XYLOSIDASE 4-RELATED"/>
    <property type="match status" value="1"/>
</dbReference>
<evidence type="ECO:0000256" key="2">
    <source>
        <dbReference type="ARBA" id="ARBA00022525"/>
    </source>
</evidence>
<reference evidence="10" key="1">
    <citation type="journal article" date="2016" name="Nature">
        <title>The genome of the seagrass Zostera marina reveals angiosperm adaptation to the sea.</title>
        <authorList>
            <person name="Olsen J.L."/>
            <person name="Rouze P."/>
            <person name="Verhelst B."/>
            <person name="Lin Y.-C."/>
            <person name="Bayer T."/>
            <person name="Collen J."/>
            <person name="Dattolo E."/>
            <person name="De Paoli E."/>
            <person name="Dittami S."/>
            <person name="Maumus F."/>
            <person name="Michel G."/>
            <person name="Kersting A."/>
            <person name="Lauritano C."/>
            <person name="Lohaus R."/>
            <person name="Toepel M."/>
            <person name="Tonon T."/>
            <person name="Vanneste K."/>
            <person name="Amirebrahimi M."/>
            <person name="Brakel J."/>
            <person name="Bostroem C."/>
            <person name="Chovatia M."/>
            <person name="Grimwood J."/>
            <person name="Jenkins J.W."/>
            <person name="Jueterbock A."/>
            <person name="Mraz A."/>
            <person name="Stam W.T."/>
            <person name="Tice H."/>
            <person name="Bornberg-Bauer E."/>
            <person name="Green P.J."/>
            <person name="Pearson G.A."/>
            <person name="Procaccini G."/>
            <person name="Duarte C.M."/>
            <person name="Schmutz J."/>
            <person name="Reusch T.B.H."/>
            <person name="Van de Peer Y."/>
        </authorList>
    </citation>
    <scope>NUCLEOTIDE SEQUENCE [LARGE SCALE GENOMIC DNA]</scope>
    <source>
        <strain evidence="10">cv. Finnish</strain>
    </source>
</reference>
<accession>A0A0K9PVL2</accession>
<dbReference type="EMBL" id="LFYR01000639">
    <property type="protein sequence ID" value="KMZ72287.1"/>
    <property type="molecule type" value="Genomic_DNA"/>
</dbReference>
<evidence type="ECO:0000256" key="1">
    <source>
        <dbReference type="ARBA" id="ARBA00004613"/>
    </source>
</evidence>
<evidence type="ECO:0000256" key="7">
    <source>
        <dbReference type="SAM" id="SignalP"/>
    </source>
</evidence>
<dbReference type="GO" id="GO:0031222">
    <property type="term" value="P:arabinan catabolic process"/>
    <property type="evidence" value="ECO:0000318"/>
    <property type="project" value="GO_Central"/>
</dbReference>
<dbReference type="SMART" id="SM01217">
    <property type="entry name" value="Fn3_like"/>
    <property type="match status" value="1"/>
</dbReference>
<dbReference type="OrthoDB" id="47059at2759"/>
<evidence type="ECO:0000256" key="3">
    <source>
        <dbReference type="ARBA" id="ARBA00022729"/>
    </source>
</evidence>
<dbReference type="InterPro" id="IPR017853">
    <property type="entry name" value="GH"/>
</dbReference>
<dbReference type="InterPro" id="IPR036962">
    <property type="entry name" value="Glyco_hydro_3_N_sf"/>
</dbReference>
<dbReference type="InterPro" id="IPR044993">
    <property type="entry name" value="BXL"/>
</dbReference>
<dbReference type="Proteomes" id="UP000036987">
    <property type="component" value="Unassembled WGS sequence"/>
</dbReference>
<keyword evidence="3 7" id="KW-0732">Signal</keyword>
<dbReference type="InterPro" id="IPR001764">
    <property type="entry name" value="Glyco_hydro_3_N"/>
</dbReference>
<keyword evidence="10" id="KW-1185">Reference proteome</keyword>
<dbReference type="GO" id="GO:0046556">
    <property type="term" value="F:alpha-L-arabinofuranosidase activity"/>
    <property type="evidence" value="ECO:0000318"/>
    <property type="project" value="GO_Central"/>
</dbReference>
<comment type="caution">
    <text evidence="9">The sequence shown here is derived from an EMBL/GenBank/DDBJ whole genome shotgun (WGS) entry which is preliminary data.</text>
</comment>
<dbReference type="InterPro" id="IPR026891">
    <property type="entry name" value="Fn3-like"/>
</dbReference>
<dbReference type="InterPro" id="IPR002772">
    <property type="entry name" value="Glyco_hydro_3_C"/>
</dbReference>
<gene>
    <name evidence="9" type="ORF">ZOSMA_167G00020</name>
</gene>
<dbReference type="Pfam" id="PF14310">
    <property type="entry name" value="Fn3-like"/>
    <property type="match status" value="1"/>
</dbReference>
<dbReference type="GO" id="GO:0045493">
    <property type="term" value="P:xylan catabolic process"/>
    <property type="evidence" value="ECO:0000318"/>
    <property type="project" value="GO_Central"/>
</dbReference>
<dbReference type="GO" id="GO:0009044">
    <property type="term" value="F:xylan 1,4-beta-xylosidase activity"/>
    <property type="evidence" value="ECO:0000318"/>
    <property type="project" value="GO_Central"/>
</dbReference>
<dbReference type="InterPro" id="IPR036881">
    <property type="entry name" value="Glyco_hydro_3_C_sf"/>
</dbReference>
<keyword evidence="5" id="KW-0325">Glycoprotein</keyword>
<dbReference type="Pfam" id="PF00933">
    <property type="entry name" value="Glyco_hydro_3"/>
    <property type="match status" value="1"/>
</dbReference>
<dbReference type="STRING" id="29655.A0A0K9PVL2"/>
<evidence type="ECO:0000259" key="8">
    <source>
        <dbReference type="SMART" id="SM01217"/>
    </source>
</evidence>
<evidence type="ECO:0000313" key="10">
    <source>
        <dbReference type="Proteomes" id="UP000036987"/>
    </source>
</evidence>
<keyword evidence="6" id="KW-0326">Glycosidase</keyword>
<dbReference type="FunFam" id="3.20.20.300:FF:000004">
    <property type="entry name" value="probable beta-D-xylosidase 7"/>
    <property type="match status" value="1"/>
</dbReference>
<dbReference type="OMA" id="WGFKGHV"/>
<dbReference type="SUPFAM" id="SSF52279">
    <property type="entry name" value="Beta-D-glucan exohydrolase, C-terminal domain"/>
    <property type="match status" value="1"/>
</dbReference>
<protein>
    <submittedName>
        <fullName evidence="9">Beta-xylosidase, family GH3</fullName>
    </submittedName>
</protein>
<comment type="subcellular location">
    <subcellularLocation>
        <location evidence="1">Secreted</location>
    </subcellularLocation>
</comment>
<dbReference type="Pfam" id="PF01915">
    <property type="entry name" value="Glyco_hydro_3_C"/>
    <property type="match status" value="1"/>
</dbReference>
<dbReference type="AlphaFoldDB" id="A0A0K9PVL2"/>
<dbReference type="FunFam" id="3.40.50.1700:FF:000001">
    <property type="entry name" value="probable beta-D-xylosidase 2"/>
    <property type="match status" value="1"/>
</dbReference>
<evidence type="ECO:0000256" key="4">
    <source>
        <dbReference type="ARBA" id="ARBA00022801"/>
    </source>
</evidence>
<dbReference type="SUPFAM" id="SSF51445">
    <property type="entry name" value="(Trans)glycosidases"/>
    <property type="match status" value="1"/>
</dbReference>
<feature type="domain" description="Fibronectin type III-like" evidence="8">
    <location>
        <begin position="683"/>
        <end position="752"/>
    </location>
</feature>
<keyword evidence="4" id="KW-0378">Hydrolase</keyword>
<dbReference type="InterPro" id="IPR013783">
    <property type="entry name" value="Ig-like_fold"/>
</dbReference>
<proteinExistence type="predicted"/>
<evidence type="ECO:0000313" key="9">
    <source>
        <dbReference type="EMBL" id="KMZ72287.1"/>
    </source>
</evidence>
<keyword evidence="2" id="KW-0964">Secreted</keyword>
<name>A0A0K9PVL2_ZOSMR</name>
<sequence length="759" mass="82077">MVGAKSRLNLVAVFFLWFVSSSQFSHVAAEEEESRSASLAVFACDVADNLKTVSYGFCNRTLGVDPRVSDLVHRLTLDEKLGFLVNKGIGVARLGIPAYEWWSEALHGVSYIGPGVHFTNIVPAATSFPQVILTAASFNASLFEAIGKVVSTEARAMYNVGLAGLTYWSPNVNIFRDPRWGRGQETPGEDPLLASKYAAGYVKGLQKTEGSDDSDSLKVAACCKHYTAYDLDNWKGIQRYTFDAKVSKQDMDDTYQPPFKSCVVDGNAASVMCSYNKVNGIPTCADPKLLAGTVRGKWKLNGYIVSDCDSVKVLFNDQHYTKTPEQAAANSILAGLDLDCGAFLGDHAGTALAQGLIKEADVDRAITNNFATLMRLGFFDGDPRKLAYGKLGPKDVCSQENQNLALEAARQGIVLLKNDRNSLPLSSKSIKSLAVIGPNANVTKTMIGNYEGTPCRYVTPLQGLTAVVSTDYVPGCGDVACNSIQLDQAKKAAAEADATVLIMGSDQSIERESLDRVDLLLPGEQPTLITEVAKVAKGPVVVVIMSGGPFDISFAKSDHRISSILWVGFPGEKGGAAIADIIFGAHNPSGRLPVTWYPQSYVEKVAMTDMNMRPDPATGFPGRSYRFYTGEVVYGFSEGLSYTTYTHTLMEAPKTISMDSGDVSPGFKIRLLVNNTGKIDGSHTVFLFWSPPAIHGAPNKHLVGFQKVHLRGRESGNVVFDVNVHRDLSLVNEVGDRKVELGSHVFHVGSLRHSLNLVL</sequence>
<dbReference type="Gene3D" id="3.40.50.1700">
    <property type="entry name" value="Glycoside hydrolase family 3 C-terminal domain"/>
    <property type="match status" value="1"/>
</dbReference>
<dbReference type="PANTHER" id="PTHR42721">
    <property type="entry name" value="SUGAR HYDROLASE-RELATED"/>
    <property type="match status" value="1"/>
</dbReference>
<feature type="chain" id="PRO_5005527992" evidence="7">
    <location>
        <begin position="30"/>
        <end position="759"/>
    </location>
</feature>
<organism evidence="9 10">
    <name type="scientific">Zostera marina</name>
    <name type="common">Eelgrass</name>
    <dbReference type="NCBI Taxonomy" id="29655"/>
    <lineage>
        <taxon>Eukaryota</taxon>
        <taxon>Viridiplantae</taxon>
        <taxon>Streptophyta</taxon>
        <taxon>Embryophyta</taxon>
        <taxon>Tracheophyta</taxon>
        <taxon>Spermatophyta</taxon>
        <taxon>Magnoliopsida</taxon>
        <taxon>Liliopsida</taxon>
        <taxon>Zosteraceae</taxon>
        <taxon>Zostera</taxon>
    </lineage>
</organism>
<dbReference type="PRINTS" id="PR00133">
    <property type="entry name" value="GLHYDRLASE3"/>
</dbReference>
<evidence type="ECO:0000256" key="6">
    <source>
        <dbReference type="ARBA" id="ARBA00023295"/>
    </source>
</evidence>
<evidence type="ECO:0000256" key="5">
    <source>
        <dbReference type="ARBA" id="ARBA00023180"/>
    </source>
</evidence>